<feature type="coiled-coil region" evidence="1">
    <location>
        <begin position="154"/>
        <end position="188"/>
    </location>
</feature>
<reference evidence="2 3" key="1">
    <citation type="submission" date="2024-11" db="EMBL/GenBank/DDBJ databases">
        <title>Identification and Characterization of a Novel Fosfomycin Bacillithiol Transferase FosB8 in Paenibacillus illinoisensis.</title>
        <authorList>
            <person name="Lu W."/>
        </authorList>
    </citation>
    <scope>NUCLEOTIDE SEQUENCE [LARGE SCALE GENOMIC DNA]</scope>
    <source>
        <strain evidence="2 3">WP77</strain>
    </source>
</reference>
<dbReference type="RefSeq" id="WP_402876057.1">
    <property type="nucleotide sequence ID" value="NZ_JBIYSL010000003.1"/>
</dbReference>
<feature type="coiled-coil region" evidence="1">
    <location>
        <begin position="63"/>
        <end position="97"/>
    </location>
</feature>
<dbReference type="EMBL" id="JBIYSL010000003">
    <property type="protein sequence ID" value="MFK0523551.1"/>
    <property type="molecule type" value="Genomic_DNA"/>
</dbReference>
<comment type="caution">
    <text evidence="2">The sequence shown here is derived from an EMBL/GenBank/DDBJ whole genome shotgun (WGS) entry which is preliminary data.</text>
</comment>
<organism evidence="2 3">
    <name type="scientific">Paenibacillus illinoisensis</name>
    <dbReference type="NCBI Taxonomy" id="59845"/>
    <lineage>
        <taxon>Bacteria</taxon>
        <taxon>Bacillati</taxon>
        <taxon>Bacillota</taxon>
        <taxon>Bacilli</taxon>
        <taxon>Bacillales</taxon>
        <taxon>Paenibacillaceae</taxon>
        <taxon>Paenibacillus</taxon>
    </lineage>
</organism>
<evidence type="ECO:0000313" key="3">
    <source>
        <dbReference type="Proteomes" id="UP001618531"/>
    </source>
</evidence>
<protein>
    <submittedName>
        <fullName evidence="2">Coiled-coil domain-containing protein</fullName>
    </submittedName>
</protein>
<gene>
    <name evidence="2" type="ORF">ACINKY_15190</name>
</gene>
<keyword evidence="3" id="KW-1185">Reference proteome</keyword>
<evidence type="ECO:0000313" key="2">
    <source>
        <dbReference type="EMBL" id="MFK0523551.1"/>
    </source>
</evidence>
<accession>A0ABW8HVR4</accession>
<evidence type="ECO:0000256" key="1">
    <source>
        <dbReference type="SAM" id="Coils"/>
    </source>
</evidence>
<dbReference type="Proteomes" id="UP001618531">
    <property type="component" value="Unassembled WGS sequence"/>
</dbReference>
<sequence length="371" mass="42787">MNIVLEGEENDTVNRRYSICALILCTLLFGQSTLAYAFGEPSPEETREILQKSLSIVEIDHEIERIAVRQKELNQQQEELNVQLQEQEDQIHIQQDRAGAVVRSYYTGERDSLLMTVLGARSFKDLFILFDYYQIIIGRDQAVLSKYQDRYRSMKETSTKIIQTTTELEELKTNLVSQRERVVALQKEVDGQVSASGNPAAIQKLMEELTIYWENVGIYEVKRYFRALATAMQNLPQFIQEQNGGISTTGTAYTIRIGQDDLNQFLREQNPIFEDFAFQFDEDRITASGQRDQLQLSIEGHYTVENEPQNSIRFHVDKLVFNQLELPDTTRRMLEKEFDLGFYPQKILSFVKATDVSTSKGVLEVELAISF</sequence>
<name>A0ABW8HVR4_9BACL</name>
<dbReference type="Gene3D" id="6.10.250.3150">
    <property type="match status" value="1"/>
</dbReference>
<keyword evidence="1" id="KW-0175">Coiled coil</keyword>
<proteinExistence type="predicted"/>